<reference evidence="1 2" key="1">
    <citation type="submission" date="2023-08" db="EMBL/GenBank/DDBJ databases">
        <authorList>
            <person name="Roldan D.M."/>
            <person name="Menes R.J."/>
        </authorList>
    </citation>
    <scope>NUCLEOTIDE SEQUENCE [LARGE SCALE GENOMIC DNA]</scope>
    <source>
        <strain evidence="1 2">CCM 2812</strain>
    </source>
</reference>
<keyword evidence="2" id="KW-1185">Reference proteome</keyword>
<protein>
    <submittedName>
        <fullName evidence="1">Uncharacterized protein</fullName>
    </submittedName>
</protein>
<accession>A0ABT9G3H6</accession>
<name>A0ABT9G3H6_LEPDI</name>
<evidence type="ECO:0000313" key="1">
    <source>
        <dbReference type="EMBL" id="MDP4300738.1"/>
    </source>
</evidence>
<dbReference type="Proteomes" id="UP001235760">
    <property type="component" value="Unassembled WGS sequence"/>
</dbReference>
<evidence type="ECO:0000313" key="2">
    <source>
        <dbReference type="Proteomes" id="UP001235760"/>
    </source>
</evidence>
<proteinExistence type="predicted"/>
<sequence>MLGLSSTSSVFALIGHLNAAGYVERVDGRVVPPRKFFGWPLLGSVRPGQPQSAEQSEPVVLTLDDYLIDQPNRNSLH</sequence>
<comment type="caution">
    <text evidence="1">The sequence shown here is derived from an EMBL/GenBank/DDBJ whole genome shotgun (WGS) entry which is preliminary data.</text>
</comment>
<dbReference type="RefSeq" id="WP_305749272.1">
    <property type="nucleotide sequence ID" value="NZ_JAUZEE010000003.1"/>
</dbReference>
<dbReference type="EMBL" id="JAUZEE010000003">
    <property type="protein sequence ID" value="MDP4300738.1"/>
    <property type="molecule type" value="Genomic_DNA"/>
</dbReference>
<gene>
    <name evidence="1" type="ORF">Q8X39_08830</name>
</gene>
<organism evidence="1 2">
    <name type="scientific">Leptothrix discophora</name>
    <dbReference type="NCBI Taxonomy" id="89"/>
    <lineage>
        <taxon>Bacteria</taxon>
        <taxon>Pseudomonadati</taxon>
        <taxon>Pseudomonadota</taxon>
        <taxon>Betaproteobacteria</taxon>
        <taxon>Burkholderiales</taxon>
        <taxon>Sphaerotilaceae</taxon>
        <taxon>Leptothrix</taxon>
    </lineage>
</organism>